<dbReference type="RefSeq" id="WP_090022712.1">
    <property type="nucleotide sequence ID" value="NZ_FOVD01000001.1"/>
</dbReference>
<dbReference type="Proteomes" id="UP000198769">
    <property type="component" value="Unassembled WGS sequence"/>
</dbReference>
<dbReference type="OrthoDB" id="9179578at2"/>
<dbReference type="AlphaFoldDB" id="A0A1I4VR13"/>
<organism evidence="1 2">
    <name type="scientific">Chryseobacterium oleae</name>
    <dbReference type="NCBI Taxonomy" id="491207"/>
    <lineage>
        <taxon>Bacteria</taxon>
        <taxon>Pseudomonadati</taxon>
        <taxon>Bacteroidota</taxon>
        <taxon>Flavobacteriia</taxon>
        <taxon>Flavobacteriales</taxon>
        <taxon>Weeksellaceae</taxon>
        <taxon>Chryseobacterium group</taxon>
        <taxon>Chryseobacterium</taxon>
    </lineage>
</organism>
<evidence type="ECO:0008006" key="3">
    <source>
        <dbReference type="Google" id="ProtNLM"/>
    </source>
</evidence>
<accession>A0A1I4VR13</accession>
<sequence>MIDITEFKENLGLKEIPVELEKLIYFQNHISSGENYSQGFGVLIDDKSGLKSWSEDEHFLARLLPFAQANGSGSFYAIWNDGTDKALNQMPIVIFGDEGGVHIVAENILQLLHFLTYDTEITVDFDSAYFYRDEEDYEESEDLSEYLKWMAGDYGLAQIEEPDELIKAAQDKYKERFEQWFGQYFEYQ</sequence>
<gene>
    <name evidence="1" type="ORF">SAMN05421594_0534</name>
</gene>
<evidence type="ECO:0000313" key="2">
    <source>
        <dbReference type="Proteomes" id="UP000198769"/>
    </source>
</evidence>
<protein>
    <recommendedName>
        <fullName evidence="3">SMI1 / KNR4 family (SUKH-1)</fullName>
    </recommendedName>
</protein>
<evidence type="ECO:0000313" key="1">
    <source>
        <dbReference type="EMBL" id="SFN03573.1"/>
    </source>
</evidence>
<keyword evidence="2" id="KW-1185">Reference proteome</keyword>
<proteinExistence type="predicted"/>
<reference evidence="2" key="1">
    <citation type="submission" date="2016-10" db="EMBL/GenBank/DDBJ databases">
        <authorList>
            <person name="Varghese N."/>
            <person name="Submissions S."/>
        </authorList>
    </citation>
    <scope>NUCLEOTIDE SEQUENCE [LARGE SCALE GENOMIC DNA]</scope>
    <source>
        <strain evidence="2">DSM 25575</strain>
    </source>
</reference>
<dbReference type="EMBL" id="FOVD01000001">
    <property type="protein sequence ID" value="SFN03573.1"/>
    <property type="molecule type" value="Genomic_DNA"/>
</dbReference>
<name>A0A1I4VR13_CHROL</name>